<keyword evidence="3" id="KW-1185">Reference proteome</keyword>
<feature type="domain" description="(S)-ureidoglycine aminohydrolase cupin" evidence="1">
    <location>
        <begin position="56"/>
        <end position="119"/>
    </location>
</feature>
<dbReference type="InterPro" id="IPR008579">
    <property type="entry name" value="UGlyAH_Cupin_dom"/>
</dbReference>
<reference evidence="2 3" key="1">
    <citation type="submission" date="2016-01" db="EMBL/GenBank/DDBJ databases">
        <title>The new phylogeny of the genus Mycobacterium.</title>
        <authorList>
            <person name="Tarcisio F."/>
            <person name="Conor M."/>
            <person name="Antonella G."/>
            <person name="Elisabetta G."/>
            <person name="Giulia F.S."/>
            <person name="Sara T."/>
            <person name="Anna F."/>
            <person name="Clotilde B."/>
            <person name="Roberto B."/>
            <person name="Veronica D.S."/>
            <person name="Fabio R."/>
            <person name="Monica P."/>
            <person name="Olivier J."/>
            <person name="Enrico T."/>
            <person name="Nicola S."/>
        </authorList>
    </citation>
    <scope>NUCLEOTIDE SEQUENCE [LARGE SCALE GENOMIC DNA]</scope>
    <source>
        <strain evidence="2 3">DSM 44616</strain>
    </source>
</reference>
<dbReference type="Gene3D" id="2.60.120.10">
    <property type="entry name" value="Jelly Rolls"/>
    <property type="match status" value="1"/>
</dbReference>
<proteinExistence type="predicted"/>
<dbReference type="EMBL" id="LQPR01000002">
    <property type="protein sequence ID" value="ORW75475.1"/>
    <property type="molecule type" value="Genomic_DNA"/>
</dbReference>
<gene>
    <name evidence="2" type="ORF">AWC23_02785</name>
</gene>
<name>A0AAJ3NV18_9MYCO</name>
<protein>
    <recommendedName>
        <fullName evidence="1">(S)-ureidoglycine aminohydrolase cupin domain-containing protein</fullName>
    </recommendedName>
</protein>
<evidence type="ECO:0000259" key="1">
    <source>
        <dbReference type="Pfam" id="PF05899"/>
    </source>
</evidence>
<accession>A0AAJ3NV18</accession>
<evidence type="ECO:0000313" key="2">
    <source>
        <dbReference type="EMBL" id="ORW75475.1"/>
    </source>
</evidence>
<organism evidence="2 3">
    <name type="scientific">Mycobacterium saskatchewanense</name>
    <dbReference type="NCBI Taxonomy" id="220927"/>
    <lineage>
        <taxon>Bacteria</taxon>
        <taxon>Bacillati</taxon>
        <taxon>Actinomycetota</taxon>
        <taxon>Actinomycetes</taxon>
        <taxon>Mycobacteriales</taxon>
        <taxon>Mycobacteriaceae</taxon>
        <taxon>Mycobacterium</taxon>
        <taxon>Mycobacterium simiae complex</taxon>
    </lineage>
</organism>
<dbReference type="SUPFAM" id="SSF51182">
    <property type="entry name" value="RmlC-like cupins"/>
    <property type="match status" value="1"/>
</dbReference>
<sequence>MAGNDSRENLATLAYASSVDAQHLVSMTPEELGLVDVCGNPDMLVHELRSTSGPGGSVWAAVVTVFPCCFNYVFAGNETVLVLEGEATVEVGGTQIVELGPGTIASFTKGTKSRWRIHKRLREFAVLTDT</sequence>
<dbReference type="Pfam" id="PF05899">
    <property type="entry name" value="Cupin_3"/>
    <property type="match status" value="1"/>
</dbReference>
<dbReference type="InterPro" id="IPR014710">
    <property type="entry name" value="RmlC-like_jellyroll"/>
</dbReference>
<dbReference type="RefSeq" id="WP_158090655.1">
    <property type="nucleotide sequence ID" value="NZ_AP022573.1"/>
</dbReference>
<dbReference type="AlphaFoldDB" id="A0AAJ3NV18"/>
<evidence type="ECO:0000313" key="3">
    <source>
        <dbReference type="Proteomes" id="UP000193387"/>
    </source>
</evidence>
<dbReference type="InterPro" id="IPR011051">
    <property type="entry name" value="RmlC_Cupin_sf"/>
</dbReference>
<comment type="caution">
    <text evidence="2">The sequence shown here is derived from an EMBL/GenBank/DDBJ whole genome shotgun (WGS) entry which is preliminary data.</text>
</comment>
<dbReference type="Proteomes" id="UP000193387">
    <property type="component" value="Unassembled WGS sequence"/>
</dbReference>